<dbReference type="AlphaFoldDB" id="A0A839IYA7"/>
<proteinExistence type="predicted"/>
<feature type="non-terminal residue" evidence="1">
    <location>
        <position position="118"/>
    </location>
</feature>
<name>A0A839IYA7_9GAMM</name>
<dbReference type="Proteomes" id="UP000565262">
    <property type="component" value="Unassembled WGS sequence"/>
</dbReference>
<comment type="caution">
    <text evidence="1">The sequence shown here is derived from an EMBL/GenBank/DDBJ whole genome shotgun (WGS) entry which is preliminary data.</text>
</comment>
<evidence type="ECO:0000313" key="1">
    <source>
        <dbReference type="EMBL" id="MBB1489670.1"/>
    </source>
</evidence>
<dbReference type="EMBL" id="JACJFM010000081">
    <property type="protein sequence ID" value="MBB1489670.1"/>
    <property type="molecule type" value="Genomic_DNA"/>
</dbReference>
<sequence length="118" mass="12698">MQFSKSLLSLAIIATLTGCNGETSSNVSADNNSASQSATRISVPVDSSFTSVYRARVNHNVDVSNSRERKARDVSYFEGTLTAKNLTAGDEESFDWPITIDENGKAKSEKTVTVFPGT</sequence>
<gene>
    <name evidence="1" type="ORF">H4O21_23965</name>
</gene>
<protein>
    <submittedName>
        <fullName evidence="1">Uncharacterized protein</fullName>
    </submittedName>
</protein>
<evidence type="ECO:0000313" key="2">
    <source>
        <dbReference type="Proteomes" id="UP000565262"/>
    </source>
</evidence>
<reference evidence="1 2" key="1">
    <citation type="submission" date="2020-08" db="EMBL/GenBank/DDBJ databases">
        <title>Oceanospirillum sp. nov. isolated from marine sediment.</title>
        <authorList>
            <person name="Ji X."/>
        </authorList>
    </citation>
    <scope>NUCLEOTIDE SEQUENCE [LARGE SCALE GENOMIC DNA]</scope>
    <source>
        <strain evidence="1 2">D5</strain>
    </source>
</reference>
<dbReference type="PROSITE" id="PS51257">
    <property type="entry name" value="PROKAR_LIPOPROTEIN"/>
    <property type="match status" value="1"/>
</dbReference>
<organism evidence="1 2">
    <name type="scientific">Oceanospirillum sediminis</name>
    <dbReference type="NCBI Taxonomy" id="2760088"/>
    <lineage>
        <taxon>Bacteria</taxon>
        <taxon>Pseudomonadati</taxon>
        <taxon>Pseudomonadota</taxon>
        <taxon>Gammaproteobacteria</taxon>
        <taxon>Oceanospirillales</taxon>
        <taxon>Oceanospirillaceae</taxon>
        <taxon>Oceanospirillum</taxon>
    </lineage>
</organism>
<accession>A0A839IYA7</accession>
<keyword evidence="2" id="KW-1185">Reference proteome</keyword>
<dbReference type="RefSeq" id="WP_220495837.1">
    <property type="nucleotide sequence ID" value="NZ_JACJFM010000081.1"/>
</dbReference>